<dbReference type="Pfam" id="PF19744">
    <property type="entry name" value="DUF6232"/>
    <property type="match status" value="1"/>
</dbReference>
<gene>
    <name evidence="2" type="ORF">H6G03_27055</name>
</gene>
<proteinExistence type="predicted"/>
<dbReference type="RefSeq" id="WP_190471566.1">
    <property type="nucleotide sequence ID" value="NZ_JACJPW010000091.1"/>
</dbReference>
<feature type="transmembrane region" description="Helical" evidence="1">
    <location>
        <begin position="53"/>
        <end position="85"/>
    </location>
</feature>
<dbReference type="EMBL" id="JACJPW010000091">
    <property type="protein sequence ID" value="MBD2184686.1"/>
    <property type="molecule type" value="Genomic_DNA"/>
</dbReference>
<reference evidence="2" key="1">
    <citation type="journal article" date="2015" name="ISME J.">
        <title>Draft Genome Sequence of Streptomyces incarnatus NRRL8089, which Produces the Nucleoside Antibiotic Sinefungin.</title>
        <authorList>
            <person name="Oshima K."/>
            <person name="Hattori M."/>
            <person name="Shimizu H."/>
            <person name="Fukuda K."/>
            <person name="Nemoto M."/>
            <person name="Inagaki K."/>
            <person name="Tamura T."/>
        </authorList>
    </citation>
    <scope>NUCLEOTIDE SEQUENCE</scope>
    <source>
        <strain evidence="2">FACHB-1375</strain>
    </source>
</reference>
<reference evidence="2" key="2">
    <citation type="submission" date="2020-08" db="EMBL/GenBank/DDBJ databases">
        <authorList>
            <person name="Chen M."/>
            <person name="Teng W."/>
            <person name="Zhao L."/>
            <person name="Hu C."/>
            <person name="Zhou Y."/>
            <person name="Han B."/>
            <person name="Song L."/>
            <person name="Shu W."/>
        </authorList>
    </citation>
    <scope>NUCLEOTIDE SEQUENCE</scope>
    <source>
        <strain evidence="2">FACHB-1375</strain>
    </source>
</reference>
<accession>A0A926ZL40</accession>
<evidence type="ECO:0000313" key="3">
    <source>
        <dbReference type="Proteomes" id="UP000641646"/>
    </source>
</evidence>
<keyword evidence="3" id="KW-1185">Reference proteome</keyword>
<name>A0A926ZL40_9CYAN</name>
<evidence type="ECO:0008006" key="4">
    <source>
        <dbReference type="Google" id="ProtNLM"/>
    </source>
</evidence>
<dbReference type="InterPro" id="IPR045629">
    <property type="entry name" value="DUF6232"/>
</dbReference>
<keyword evidence="1" id="KW-0472">Membrane</keyword>
<evidence type="ECO:0000256" key="1">
    <source>
        <dbReference type="SAM" id="Phobius"/>
    </source>
</evidence>
<dbReference type="AlphaFoldDB" id="A0A926ZL40"/>
<dbReference type="Proteomes" id="UP000641646">
    <property type="component" value="Unassembled WGS sequence"/>
</dbReference>
<comment type="caution">
    <text evidence="2">The sequence shown here is derived from an EMBL/GenBank/DDBJ whole genome shotgun (WGS) entry which is preliminary data.</text>
</comment>
<keyword evidence="1" id="KW-0812">Transmembrane</keyword>
<evidence type="ECO:0000313" key="2">
    <source>
        <dbReference type="EMBL" id="MBD2184686.1"/>
    </source>
</evidence>
<protein>
    <recommendedName>
        <fullName evidence="4">QacE</fullName>
    </recommendedName>
</protein>
<organism evidence="2 3">
    <name type="scientific">Aerosakkonema funiforme FACHB-1375</name>
    <dbReference type="NCBI Taxonomy" id="2949571"/>
    <lineage>
        <taxon>Bacteria</taxon>
        <taxon>Bacillati</taxon>
        <taxon>Cyanobacteriota</taxon>
        <taxon>Cyanophyceae</taxon>
        <taxon>Oscillatoriophycideae</taxon>
        <taxon>Aerosakkonematales</taxon>
        <taxon>Aerosakkonemataceae</taxon>
        <taxon>Aerosakkonema</taxon>
    </lineage>
</organism>
<keyword evidence="1" id="KW-1133">Transmembrane helix</keyword>
<sequence>MSSAHPEKIIYQKGDISVTRSLLKYKNIQYHIRDIYSLKRVEQKPDTEPLDRILTVGVMVAIVSFLSRSLLGIAIGVIIIAFAIYQLNQLKSTYTLIVTTNKGDEINITTGNNNELNDIHFAIETAIDMLAYGT</sequence>